<evidence type="ECO:0000256" key="1">
    <source>
        <dbReference type="SAM" id="MobiDB-lite"/>
    </source>
</evidence>
<feature type="compositionally biased region" description="Basic residues" evidence="1">
    <location>
        <begin position="1100"/>
        <end position="1109"/>
    </location>
</feature>
<feature type="compositionally biased region" description="Basic and acidic residues" evidence="1">
    <location>
        <begin position="403"/>
        <end position="416"/>
    </location>
</feature>
<feature type="compositionally biased region" description="Basic and acidic residues" evidence="1">
    <location>
        <begin position="25"/>
        <end position="39"/>
    </location>
</feature>
<keyword evidence="3" id="KW-1185">Reference proteome</keyword>
<feature type="compositionally biased region" description="Polar residues" evidence="1">
    <location>
        <begin position="1150"/>
        <end position="1159"/>
    </location>
</feature>
<feature type="compositionally biased region" description="Low complexity" evidence="1">
    <location>
        <begin position="429"/>
        <end position="440"/>
    </location>
</feature>
<feature type="region of interest" description="Disordered" evidence="1">
    <location>
        <begin position="842"/>
        <end position="1179"/>
    </location>
</feature>
<feature type="compositionally biased region" description="Basic and acidic residues" evidence="1">
    <location>
        <begin position="484"/>
        <end position="502"/>
    </location>
</feature>
<comment type="caution">
    <text evidence="2">The sequence shown here is derived from an EMBL/GenBank/DDBJ whole genome shotgun (WGS) entry which is preliminary data.</text>
</comment>
<dbReference type="EMBL" id="CAKOGP040001557">
    <property type="protein sequence ID" value="CAJ1946029.1"/>
    <property type="molecule type" value="Genomic_DNA"/>
</dbReference>
<feature type="region of interest" description="Disordered" evidence="1">
    <location>
        <begin position="263"/>
        <end position="724"/>
    </location>
</feature>
<feature type="compositionally biased region" description="Basic residues" evidence="1">
    <location>
        <begin position="552"/>
        <end position="562"/>
    </location>
</feature>
<feature type="compositionally biased region" description="Polar residues" evidence="1">
    <location>
        <begin position="507"/>
        <end position="516"/>
    </location>
</feature>
<feature type="compositionally biased region" description="Basic residues" evidence="1">
    <location>
        <begin position="588"/>
        <end position="615"/>
    </location>
</feature>
<feature type="region of interest" description="Disordered" evidence="1">
    <location>
        <begin position="818"/>
        <end position="837"/>
    </location>
</feature>
<proteinExistence type="predicted"/>
<feature type="compositionally biased region" description="Basic and acidic residues" evidence="1">
    <location>
        <begin position="618"/>
        <end position="634"/>
    </location>
</feature>
<organism evidence="2 3">
    <name type="scientific">Cylindrotheca closterium</name>
    <dbReference type="NCBI Taxonomy" id="2856"/>
    <lineage>
        <taxon>Eukaryota</taxon>
        <taxon>Sar</taxon>
        <taxon>Stramenopiles</taxon>
        <taxon>Ochrophyta</taxon>
        <taxon>Bacillariophyta</taxon>
        <taxon>Bacillariophyceae</taxon>
        <taxon>Bacillariophycidae</taxon>
        <taxon>Bacillariales</taxon>
        <taxon>Bacillariaceae</taxon>
        <taxon>Cylindrotheca</taxon>
    </lineage>
</organism>
<evidence type="ECO:0000313" key="3">
    <source>
        <dbReference type="Proteomes" id="UP001295423"/>
    </source>
</evidence>
<feature type="compositionally biased region" description="Basic and acidic residues" evidence="1">
    <location>
        <begin position="1160"/>
        <end position="1179"/>
    </location>
</feature>
<reference evidence="2" key="1">
    <citation type="submission" date="2023-08" db="EMBL/GenBank/DDBJ databases">
        <authorList>
            <person name="Audoor S."/>
            <person name="Bilcke G."/>
        </authorList>
    </citation>
    <scope>NUCLEOTIDE SEQUENCE</scope>
</reference>
<sequence length="1179" mass="129699">MRRRFQLWGQRQKSKRGSLYDSMELDGRTPSKRDMKKENSTTSIIANNTTEDAVDTEQIKELSTEQTILKILKVQKELTKVKKRIQDRRVVQQIEIHNMQSRKSKMQSDLKLMLAGSPLNHSEYLGVLRAVFQDDPFPSDKKFADEAVKTLKQEHKCHLLQGMATMVSNQNNEDLMLVMGSIPGLKDEMSKRSERIRSVLDQVKKQNLELKNVLHYKEYVMNKMKNKMEIQFTRRTSLSAAMVGLKSLELRTLQELADADSVAESMDDSVGQSSHTPSKWNEYRNKPESAGLASISDDEPFDENEDNEESEVDSRTSDDDLSGDDSMDGSLDQNSDGDAAQVGGNDEKLKKTSQRQRAQIARKQLEEKRNRRYNSNSTHSSFGGSETSESVSGHSATDNGDGGDDRQRRAEAARKRMEAKRRQQRLQKSTSSTNEATATSDDVDRQQQSLQNDTHEKPLESNGEGSAEKPMMSAAQKARLARQRRAEKLRGKNEREANKGIEGHANGTPQTTSLDTSTRDEGFDSSYRSITRTVSVPPPENLLQSPLWSVAKRAKDRTRTKSNRNLNDPKASPPAISSLPTLPDSSPGRRKASPGRRKASPGRRKASPGKRKAPASRRVAERQKRIEDRLERNSQHKHGSASEDELESDSKPLSFSQLAKSHAKDDFPKTSMPSMNSDTQARIRNSMNKVNANPPTKSNDDGFTKLAKSHADGNFPTNTAPSMNADTQARILNSIPRSGSLPSEKPLVSPAEHRVLQAIADAQRRSSMTNAPTVNRVSSAEQRALQAIADAQRKSSISNASMEKRVSTAEQKALKAIADAQRKSSISNPPIEKRVSTAEQRALQAIADAQKGGWSQNPPIEKRVSNAEQRALQAIADAQKGGGSPDPPIEKRVSTAEQRALQAIADAQKGGGSPNPPIEKRVSTAEQRALQAIADAQKGGGSPNPPIEKRVSSAEQRALQAISDAQKGGGSPPSEKRVSSAEQKALQAIAAGQKDGGNSNADTQERIRNSANVINGKGLVMPEKQAGSPSMLSAMPPKKQLGNTKSNPVAASLVPSRKDMMTRKQSTRKLESTKKIDSDRLKEQRLKAQLARQRLEEQRKLRHANRSKRNSNIADTSESPAKPAAKSSSKDETGTDSNAASSASLRRNRTGSAGSNRQTAIERSRARRARLDRAKSNET</sequence>
<feature type="region of interest" description="Disordered" evidence="1">
    <location>
        <begin position="18"/>
        <end position="41"/>
    </location>
</feature>
<dbReference type="Proteomes" id="UP001295423">
    <property type="component" value="Unassembled WGS sequence"/>
</dbReference>
<feature type="compositionally biased region" description="Polar residues" evidence="1">
    <location>
        <begin position="671"/>
        <end position="697"/>
    </location>
</feature>
<gene>
    <name evidence="2" type="ORF">CYCCA115_LOCUS10170</name>
</gene>
<feature type="compositionally biased region" description="Polar residues" evidence="1">
    <location>
        <begin position="373"/>
        <end position="398"/>
    </location>
</feature>
<feature type="compositionally biased region" description="Polar residues" evidence="1">
    <location>
        <begin position="715"/>
        <end position="724"/>
    </location>
</feature>
<feature type="compositionally biased region" description="Basic and acidic residues" evidence="1">
    <location>
        <begin position="1056"/>
        <end position="1086"/>
    </location>
</feature>
<name>A0AAD2CW58_9STRA</name>
<accession>A0AAD2CW58</accession>
<feature type="compositionally biased region" description="Acidic residues" evidence="1">
    <location>
        <begin position="296"/>
        <end position="311"/>
    </location>
</feature>
<evidence type="ECO:0000313" key="2">
    <source>
        <dbReference type="EMBL" id="CAJ1946029.1"/>
    </source>
</evidence>
<feature type="compositionally biased region" description="Polar residues" evidence="1">
    <location>
        <begin position="270"/>
        <end position="279"/>
    </location>
</feature>
<protein>
    <submittedName>
        <fullName evidence="2">Uncharacterized protein</fullName>
    </submittedName>
</protein>
<dbReference type="AlphaFoldDB" id="A0AAD2CW58"/>